<proteinExistence type="inferred from homology"/>
<reference evidence="4" key="1">
    <citation type="submission" date="2020-09" db="EMBL/GenBank/DDBJ databases">
        <title>A novel bacterium of genus Bacillus, isolated from South China Sea.</title>
        <authorList>
            <person name="Huang H."/>
            <person name="Mo K."/>
            <person name="Hu Y."/>
        </authorList>
    </citation>
    <scope>NUCLEOTIDE SEQUENCE</scope>
    <source>
        <strain evidence="4">IB182487</strain>
    </source>
</reference>
<dbReference type="PROSITE" id="PS51464">
    <property type="entry name" value="SIS"/>
    <property type="match status" value="1"/>
</dbReference>
<dbReference type="PANTHER" id="PTHR30390:SF7">
    <property type="entry name" value="PHOSPHOHEPTOSE ISOMERASE"/>
    <property type="match status" value="1"/>
</dbReference>
<dbReference type="RefSeq" id="WP_191157785.1">
    <property type="nucleotide sequence ID" value="NZ_JACXAI010000008.1"/>
</dbReference>
<dbReference type="SUPFAM" id="SSF53697">
    <property type="entry name" value="SIS domain"/>
    <property type="match status" value="1"/>
</dbReference>
<comment type="similarity">
    <text evidence="1">Belongs to the UPF0309 family.</text>
</comment>
<gene>
    <name evidence="4" type="ORF">IC621_08625</name>
</gene>
<name>A0A926NLM1_9BACI</name>
<dbReference type="PANTHER" id="PTHR30390">
    <property type="entry name" value="SEDOHEPTULOSE 7-PHOSPHATE ISOMERASE / DNAA INITIATOR-ASSOCIATING FACTOR FOR REPLICATION INITIATION"/>
    <property type="match status" value="1"/>
</dbReference>
<dbReference type="NCBIfam" id="NF002805">
    <property type="entry name" value="PRK02947.1"/>
    <property type="match status" value="1"/>
</dbReference>
<evidence type="ECO:0000256" key="1">
    <source>
        <dbReference type="HAMAP-Rule" id="MF_01240"/>
    </source>
</evidence>
<dbReference type="CDD" id="cd05013">
    <property type="entry name" value="SIS_RpiR"/>
    <property type="match status" value="1"/>
</dbReference>
<dbReference type="GO" id="GO:0097367">
    <property type="term" value="F:carbohydrate derivative binding"/>
    <property type="evidence" value="ECO:0007669"/>
    <property type="project" value="InterPro"/>
</dbReference>
<dbReference type="InterPro" id="IPR022951">
    <property type="entry name" value="UPF0309"/>
</dbReference>
<evidence type="ECO:0000313" key="4">
    <source>
        <dbReference type="EMBL" id="MBD1380292.1"/>
    </source>
</evidence>
<keyword evidence="5" id="KW-1185">Reference proteome</keyword>
<feature type="coiled-coil region" evidence="2">
    <location>
        <begin position="4"/>
        <end position="31"/>
    </location>
</feature>
<organism evidence="4 5">
    <name type="scientific">Metabacillus arenae</name>
    <dbReference type="NCBI Taxonomy" id="2771434"/>
    <lineage>
        <taxon>Bacteria</taxon>
        <taxon>Bacillati</taxon>
        <taxon>Bacillota</taxon>
        <taxon>Bacilli</taxon>
        <taxon>Bacillales</taxon>
        <taxon>Bacillaceae</taxon>
        <taxon>Metabacillus</taxon>
    </lineage>
</organism>
<dbReference type="AlphaFoldDB" id="A0A926NLM1"/>
<evidence type="ECO:0000256" key="2">
    <source>
        <dbReference type="SAM" id="Coils"/>
    </source>
</evidence>
<dbReference type="InterPro" id="IPR046348">
    <property type="entry name" value="SIS_dom_sf"/>
</dbReference>
<dbReference type="Pfam" id="PF13580">
    <property type="entry name" value="SIS_2"/>
    <property type="match status" value="1"/>
</dbReference>
<sequence length="247" mass="27019">MSLIQNYFTEIKKLLETIEDKQNDVLQKAAEKISESIENEGIIHLFGCGHSHMIGEELFYRAGGLAQVNPILVEDLMLHRGAVNSSTLERTNGMAQTFMVNIDIQAKDVLIVSSTSGRNPVPIDVAQIAKEHGAFVIAITSPRYAETQSSRHKNGLFLFEAADLVIDNCIQLGDFLLQEEKSNLAFAPGSTIAGMTIVNSLVAGAVDILLQKGITPPIFKSGNVDGADDDNRLLVDKYKKRIPLLEL</sequence>
<dbReference type="HAMAP" id="MF_01240">
    <property type="entry name" value="UPF0309"/>
    <property type="match status" value="1"/>
</dbReference>
<protein>
    <recommendedName>
        <fullName evidence="1">UPF0309 protein IC621_08625</fullName>
    </recommendedName>
</protein>
<dbReference type="InterPro" id="IPR001347">
    <property type="entry name" value="SIS_dom"/>
</dbReference>
<dbReference type="InterPro" id="IPR050099">
    <property type="entry name" value="SIS_GmhA/DiaA_subfam"/>
</dbReference>
<evidence type="ECO:0000259" key="3">
    <source>
        <dbReference type="PROSITE" id="PS51464"/>
    </source>
</evidence>
<accession>A0A926NLM1</accession>
<feature type="domain" description="SIS" evidence="3">
    <location>
        <begin position="33"/>
        <end position="219"/>
    </location>
</feature>
<dbReference type="GO" id="GO:1901135">
    <property type="term" value="P:carbohydrate derivative metabolic process"/>
    <property type="evidence" value="ECO:0007669"/>
    <property type="project" value="InterPro"/>
</dbReference>
<dbReference type="Proteomes" id="UP000626844">
    <property type="component" value="Unassembled WGS sequence"/>
</dbReference>
<dbReference type="EMBL" id="JACXAI010000008">
    <property type="protein sequence ID" value="MBD1380292.1"/>
    <property type="molecule type" value="Genomic_DNA"/>
</dbReference>
<comment type="caution">
    <text evidence="4">The sequence shown here is derived from an EMBL/GenBank/DDBJ whole genome shotgun (WGS) entry which is preliminary data.</text>
</comment>
<keyword evidence="2" id="KW-0175">Coiled coil</keyword>
<dbReference type="Gene3D" id="3.40.50.10490">
    <property type="entry name" value="Glucose-6-phosphate isomerase like protein, domain 1"/>
    <property type="match status" value="1"/>
</dbReference>
<evidence type="ECO:0000313" key="5">
    <source>
        <dbReference type="Proteomes" id="UP000626844"/>
    </source>
</evidence>
<dbReference type="InterPro" id="IPR035472">
    <property type="entry name" value="RpiR-like_SIS"/>
</dbReference>